<evidence type="ECO:0000256" key="1">
    <source>
        <dbReference type="SAM" id="MobiDB-lite"/>
    </source>
</evidence>
<protein>
    <submittedName>
        <fullName evidence="2">Uncharacterized protein</fullName>
    </submittedName>
</protein>
<feature type="compositionally biased region" description="Low complexity" evidence="1">
    <location>
        <begin position="86"/>
        <end position="97"/>
    </location>
</feature>
<dbReference type="Gene3D" id="3.30.40.220">
    <property type="match status" value="2"/>
</dbReference>
<dbReference type="GeneID" id="16511778"/>
<gene>
    <name evidence="2" type="ORF">pdul_cds_347</name>
</gene>
<evidence type="ECO:0000313" key="3">
    <source>
        <dbReference type="Proteomes" id="UP000201566"/>
    </source>
</evidence>
<accession>S4VWR2</accession>
<dbReference type="EMBL" id="KC977570">
    <property type="protein sequence ID" value="AGO82364.1"/>
    <property type="molecule type" value="Genomic_DNA"/>
</dbReference>
<organism evidence="2 3">
    <name type="scientific">Pandoravirus dulcis</name>
    <dbReference type="NCBI Taxonomy" id="1349409"/>
    <lineage>
        <taxon>Viruses</taxon>
        <taxon>Pandoravirus</taxon>
    </lineage>
</organism>
<dbReference type="Proteomes" id="UP000201566">
    <property type="component" value="Segment"/>
</dbReference>
<name>S4VWR2_9VIRU</name>
<proteinExistence type="predicted"/>
<feature type="region of interest" description="Disordered" evidence="1">
    <location>
        <begin position="211"/>
        <end position="234"/>
    </location>
</feature>
<sequence length="399" mass="43110">MPAKKNAKKAAAAAYVTPYGRYYHASRECASKRRARTGARALPLDRMDVTEASASRRPCAKCCTNAESGGGPHRQRHPGVAGATDARPASGRRSASSKTARVVAAQERYHAGPKYRWRLTVREAARRGIVVALDAACAVALMSTPCVYCGCEPAVRASGLDRVDNNVGYRRSNVVACCWDCNRMKGTVTAHDFVVACARVSRARSVDRTVVDDDRGHRDDNPVGDDASAHTFDDEDTRRGAGYARYRHRARRLGLRFAVGRACFDALTTATACAYCRRSAEPDRPLGLDRINNALGYTRRNIAPCCSRCNRMKGTLDAEAFVRLCARVDARWSERMSGSVDFNAAIVAGCAATTTAVTTVLQTLRGPCALSARRRTPVGRSARGSRASTDCLQSKAAPA</sequence>
<dbReference type="RefSeq" id="YP_008319033.1">
    <property type="nucleotide sequence ID" value="NC_021858.1"/>
</dbReference>
<dbReference type="KEGG" id="vg:16511778"/>
<evidence type="ECO:0000313" key="2">
    <source>
        <dbReference type="EMBL" id="AGO82364.1"/>
    </source>
</evidence>
<feature type="region of interest" description="Disordered" evidence="1">
    <location>
        <begin position="375"/>
        <end position="399"/>
    </location>
</feature>
<feature type="region of interest" description="Disordered" evidence="1">
    <location>
        <begin position="66"/>
        <end position="102"/>
    </location>
</feature>
<reference evidence="2 3" key="1">
    <citation type="journal article" date="2013" name="Science">
        <title>Pandoraviruses: amoeba viruses with genomes up to 2.5 Mb reaching that of parasitic eukaryotes.</title>
        <authorList>
            <person name="Philippe N."/>
            <person name="Legendre M."/>
            <person name="Doutre G."/>
            <person name="Coute Y."/>
            <person name="Poirot O."/>
            <person name="Lescot M."/>
            <person name="Arslan D."/>
            <person name="Seltzer V."/>
            <person name="Bertaux L."/>
            <person name="Bruley C."/>
            <person name="Garin J."/>
            <person name="Claverie J.M."/>
            <person name="Abergel C."/>
        </authorList>
    </citation>
    <scope>NUCLEOTIDE SEQUENCE [LARGE SCALE GENOMIC DNA]</scope>
    <source>
        <strain evidence="2">Melbourne</strain>
    </source>
</reference>